<dbReference type="RefSeq" id="WP_415865919.1">
    <property type="nucleotide sequence ID" value="NZ_CP134537.1"/>
</dbReference>
<dbReference type="Gene3D" id="3.20.20.80">
    <property type="entry name" value="Glycosidases"/>
    <property type="match status" value="1"/>
</dbReference>
<dbReference type="Pfam" id="PF13204">
    <property type="entry name" value="Apiosidase"/>
    <property type="match status" value="1"/>
</dbReference>
<gene>
    <name evidence="2" type="ORF">RHP51_01550</name>
</gene>
<name>A0ABY9XUC1_9FLAO</name>
<dbReference type="SUPFAM" id="SSF51445">
    <property type="entry name" value="(Trans)glycosidases"/>
    <property type="match status" value="1"/>
</dbReference>
<dbReference type="Proteomes" id="UP001302806">
    <property type="component" value="Chromosome"/>
</dbReference>
<sequence>MIRNKKLFKVFTILGIVSLIISCKESKKETINIEPEVAGIQKLEVSNNGHYFQTEDGKPFFWLGDTGWLTFKKLNRDEIKTYFQDRKEKGFNVIQIMTLHSEEMTNIYGDSALVNKDVSKPLITEGDDFENPEMYDFWDHVDYALDVAEENDLYLGMVPIWGTSVKGGKVNLEQAKVLCKLFRRSI</sequence>
<dbReference type="InterPro" id="IPR025277">
    <property type="entry name" value="Apiosidase-like_cat_dom"/>
</dbReference>
<dbReference type="InterPro" id="IPR017853">
    <property type="entry name" value="GH"/>
</dbReference>
<dbReference type="PANTHER" id="PTHR37836:SF3">
    <property type="entry name" value="ENDOGLUCANASE"/>
    <property type="match status" value="1"/>
</dbReference>
<dbReference type="EMBL" id="CP134537">
    <property type="protein sequence ID" value="WNH09453.1"/>
    <property type="molecule type" value="Genomic_DNA"/>
</dbReference>
<dbReference type="PROSITE" id="PS51257">
    <property type="entry name" value="PROKAR_LIPOPROTEIN"/>
    <property type="match status" value="1"/>
</dbReference>
<organism evidence="2 3">
    <name type="scientific">Thalassobellus suaedae</name>
    <dbReference type="NCBI Taxonomy" id="3074124"/>
    <lineage>
        <taxon>Bacteria</taxon>
        <taxon>Pseudomonadati</taxon>
        <taxon>Bacteroidota</taxon>
        <taxon>Flavobacteriia</taxon>
        <taxon>Flavobacteriales</taxon>
        <taxon>Flavobacteriaceae</taxon>
        <taxon>Thalassobellus</taxon>
    </lineage>
</organism>
<accession>A0ABY9XUC1</accession>
<proteinExistence type="predicted"/>
<evidence type="ECO:0000259" key="1">
    <source>
        <dbReference type="Pfam" id="PF13204"/>
    </source>
</evidence>
<evidence type="ECO:0000313" key="3">
    <source>
        <dbReference type="Proteomes" id="UP001302806"/>
    </source>
</evidence>
<reference evidence="2 3" key="1">
    <citation type="submission" date="2023-09" db="EMBL/GenBank/DDBJ databases">
        <title>Thalassobella suaedae gen. nov., sp. nov., a marine bacterium of the family Flavobacteriaceae isolated from a halophyte Suaeda japonica.</title>
        <authorList>
            <person name="Lee S.Y."/>
            <person name="Hwang C.Y."/>
        </authorList>
    </citation>
    <scope>NUCLEOTIDE SEQUENCE [LARGE SCALE GENOMIC DNA]</scope>
    <source>
        <strain evidence="2 3">HL-DH14</strain>
    </source>
</reference>
<feature type="domain" description="Apiosidase-like catalytic" evidence="1">
    <location>
        <begin position="46"/>
        <end position="180"/>
    </location>
</feature>
<evidence type="ECO:0000313" key="2">
    <source>
        <dbReference type="EMBL" id="WNH09453.1"/>
    </source>
</evidence>
<protein>
    <submittedName>
        <fullName evidence="2">DUF4038 domain-containing protein</fullName>
    </submittedName>
</protein>
<dbReference type="PANTHER" id="PTHR37836">
    <property type="entry name" value="LMO1036 PROTEIN"/>
    <property type="match status" value="1"/>
</dbReference>